<dbReference type="RefSeq" id="WP_008789672.1">
    <property type="nucleotide sequence ID" value="NZ_AKCB01000001.1"/>
</dbReference>
<dbReference type="Pfam" id="PF13527">
    <property type="entry name" value="Acetyltransf_9"/>
    <property type="match status" value="1"/>
</dbReference>
<proteinExistence type="predicted"/>
<dbReference type="InterPro" id="IPR016181">
    <property type="entry name" value="Acyl_CoA_acyltransferase"/>
</dbReference>
<protein>
    <recommendedName>
        <fullName evidence="1">N-acetyltransferase domain-containing protein</fullName>
    </recommendedName>
</protein>
<comment type="caution">
    <text evidence="2">The sequence shown here is derived from an EMBL/GenBank/DDBJ whole genome shotgun (WGS) entry which is preliminary data.</text>
</comment>
<accession>E7GCU2</accession>
<dbReference type="GO" id="GO:0016747">
    <property type="term" value="F:acyltransferase activity, transferring groups other than amino-acyl groups"/>
    <property type="evidence" value="ECO:0007669"/>
    <property type="project" value="InterPro"/>
</dbReference>
<dbReference type="PANTHER" id="PTHR41373">
    <property type="entry name" value="DUF2156 DOMAIN-CONTAINING PROTEIN"/>
    <property type="match status" value="1"/>
</dbReference>
<evidence type="ECO:0000313" key="2">
    <source>
        <dbReference type="EMBL" id="EFW04301.1"/>
    </source>
</evidence>
<dbReference type="PANTHER" id="PTHR41373:SF1">
    <property type="entry name" value="PHOSPHATIDYLGLYCEROL LYSYLTRANSFERASE C-TERMINAL DOMAIN-CONTAINING PROTEIN"/>
    <property type="match status" value="1"/>
</dbReference>
<organism evidence="2 3">
    <name type="scientific">Coprobacillus cateniformis</name>
    <dbReference type="NCBI Taxonomy" id="100884"/>
    <lineage>
        <taxon>Bacteria</taxon>
        <taxon>Bacillati</taxon>
        <taxon>Bacillota</taxon>
        <taxon>Erysipelotrichia</taxon>
        <taxon>Erysipelotrichales</taxon>
        <taxon>Coprobacillaceae</taxon>
        <taxon>Coprobacillus</taxon>
    </lineage>
</organism>
<dbReference type="HOGENOM" id="CLU_480390_0_0_9"/>
<evidence type="ECO:0000313" key="3">
    <source>
        <dbReference type="Proteomes" id="UP000003157"/>
    </source>
</evidence>
<dbReference type="AlphaFoldDB" id="E7GCU2"/>
<dbReference type="Proteomes" id="UP000003157">
    <property type="component" value="Unassembled WGS sequence"/>
</dbReference>
<dbReference type="eggNOG" id="COG4866">
    <property type="taxonomic scope" value="Bacteria"/>
</dbReference>
<dbReference type="SUPFAM" id="SSF55729">
    <property type="entry name" value="Acyl-CoA N-acyltransferases (Nat)"/>
    <property type="match status" value="3"/>
</dbReference>
<feature type="domain" description="N-acetyltransferase" evidence="1">
    <location>
        <begin position="296"/>
        <end position="434"/>
    </location>
</feature>
<evidence type="ECO:0000259" key="1">
    <source>
        <dbReference type="PROSITE" id="PS51186"/>
    </source>
</evidence>
<gene>
    <name evidence="2" type="ORF">HMPREF9488_02584</name>
</gene>
<reference evidence="2 3" key="1">
    <citation type="submission" date="2010-12" db="EMBL/GenBank/DDBJ databases">
        <title>The Genome Sequence of Coprobacillus sp. strain 29_1.</title>
        <authorList>
            <consortium name="The Broad Institute Genome Sequencing Platform"/>
            <person name="Earl A."/>
            <person name="Ward D."/>
            <person name="Feldgarden M."/>
            <person name="Gevers D."/>
            <person name="Daigneault M."/>
            <person name="Sibley C.D."/>
            <person name="White A."/>
            <person name="Strauss J."/>
            <person name="Allen-Vercoe E."/>
            <person name="Young S.K."/>
            <person name="Zeng Q."/>
            <person name="Gargeya S."/>
            <person name="Fitzgerald M."/>
            <person name="Haas B."/>
            <person name="Abouelleil A."/>
            <person name="Alvarado L."/>
            <person name="Arachchi H.M."/>
            <person name="Berlin A."/>
            <person name="Brown A."/>
            <person name="Chapman S.B."/>
            <person name="Chen Z."/>
            <person name="Dunbar C."/>
            <person name="Freedman E."/>
            <person name="Gearin G."/>
            <person name="Gellesch M."/>
            <person name="Goldberg J."/>
            <person name="Griggs A."/>
            <person name="Gujja S."/>
            <person name="Heilman E."/>
            <person name="Heiman D."/>
            <person name="Howarth C."/>
            <person name="Larson L."/>
            <person name="Lui A."/>
            <person name="MacDonald P.J.P."/>
            <person name="Mehta T."/>
            <person name="Montmayeur A."/>
            <person name="Murphy C."/>
            <person name="Neiman D."/>
            <person name="Pearson M."/>
            <person name="Priest M."/>
            <person name="Roberts A."/>
            <person name="Saif S."/>
            <person name="Shea T."/>
            <person name="Shenoy N."/>
            <person name="Sisk P."/>
            <person name="Stolte C."/>
            <person name="Sykes S."/>
            <person name="White J."/>
            <person name="Yandava C."/>
            <person name="Nusbaum C."/>
            <person name="Birren B."/>
        </authorList>
    </citation>
    <scope>NUCLEOTIDE SEQUENCE [LARGE SCALE GENOMIC DNA]</scope>
    <source>
        <strain evidence="2 3">29_1</strain>
    </source>
</reference>
<dbReference type="STRING" id="100884.GCA_000269565_00237"/>
<dbReference type="OrthoDB" id="9765580at2"/>
<dbReference type="InterPro" id="IPR016732">
    <property type="entry name" value="UCP018688"/>
</dbReference>
<keyword evidence="3" id="KW-1185">Reference proteome</keyword>
<dbReference type="EMBL" id="ADKX01000039">
    <property type="protein sequence ID" value="EFW04301.1"/>
    <property type="molecule type" value="Genomic_DNA"/>
</dbReference>
<dbReference type="InterPro" id="IPR024320">
    <property type="entry name" value="LPG_synthase_C"/>
</dbReference>
<dbReference type="InterPro" id="IPR000182">
    <property type="entry name" value="GNAT_dom"/>
</dbReference>
<dbReference type="Pfam" id="PF09924">
    <property type="entry name" value="LPG_synthase_C"/>
    <property type="match status" value="1"/>
</dbReference>
<dbReference type="PROSITE" id="PS51186">
    <property type="entry name" value="GNAT"/>
    <property type="match status" value="1"/>
</dbReference>
<name>E7GCU2_9FIRM</name>
<dbReference type="Gene3D" id="3.40.630.30">
    <property type="match status" value="3"/>
</dbReference>
<sequence>MKELKLDDYSIIKPYLDLANYEGYNSNFVTMMMWNHEYHIQYEIHEHFVVMLHNYKGTQFWAMPFTSPQYYREAIDYMLEYSHKNQFEFIIDCAIDTFVEYIKPLYQDKLLFARTPENDDYVYDRMMLQTLSGKKMQKRRNHYNAFLKENPDYIYRDLDLVNDFNMILECLNRWESEKEDLSESMTSEVKGIMYLLSSRHMLEFEVGGIFINGQMEAFIIASRLKHSTIQIHVEKANKDIRGLYPAILKEMLEHHFPDEQYVNREEDMGLENLKKSKLSLHPIKMIEKYRIYEKDEYIGQASDDDLESIIHLWKDNFPDETEETTNYYFQYLYHKEYTFVLKNKNHLISMLQIVPISIQIHNQIRECYFILGVATKKNFEKQGYMKKLLQFVLEQYNNQIIYLQAYHPEIYKPFGFNASHYHQKIAVDKEKLIQSPCIPIDDISLLKDYYEAFVQQFDEYRIRDEYYWKLFIQRCLVFLDNILIFKDHGYLIYHENDESIEISEFIYLTKDSINIMLSYFSNSTKNIILECDINVEIEGQSSLIITMMSNQVKLDTFDKHKYINEIY</sequence>
<dbReference type="GeneID" id="78228167"/>
<dbReference type="eggNOG" id="COG4552">
    <property type="taxonomic scope" value="Bacteria"/>
</dbReference>